<evidence type="ECO:0000313" key="1">
    <source>
        <dbReference type="EMBL" id="RMX56535.1"/>
    </source>
</evidence>
<dbReference type="EMBL" id="RCHS01000828">
    <property type="protein sequence ID" value="RMX56535.1"/>
    <property type="molecule type" value="Genomic_DNA"/>
</dbReference>
<gene>
    <name evidence="1" type="ORF">pdam_00007219</name>
</gene>
<name>A0A3M6USB4_POCDA</name>
<proteinExistence type="predicted"/>
<protein>
    <submittedName>
        <fullName evidence="1">Uncharacterized protein</fullName>
    </submittedName>
</protein>
<evidence type="ECO:0000313" key="2">
    <source>
        <dbReference type="Proteomes" id="UP000275408"/>
    </source>
</evidence>
<keyword evidence="2" id="KW-1185">Reference proteome</keyword>
<dbReference type="Proteomes" id="UP000275408">
    <property type="component" value="Unassembled WGS sequence"/>
</dbReference>
<dbReference type="AlphaFoldDB" id="A0A3M6USB4"/>
<comment type="caution">
    <text evidence="1">The sequence shown here is derived from an EMBL/GenBank/DDBJ whole genome shotgun (WGS) entry which is preliminary data.</text>
</comment>
<organism evidence="1 2">
    <name type="scientific">Pocillopora damicornis</name>
    <name type="common">Cauliflower coral</name>
    <name type="synonym">Millepora damicornis</name>
    <dbReference type="NCBI Taxonomy" id="46731"/>
    <lineage>
        <taxon>Eukaryota</taxon>
        <taxon>Metazoa</taxon>
        <taxon>Cnidaria</taxon>
        <taxon>Anthozoa</taxon>
        <taxon>Hexacorallia</taxon>
        <taxon>Scleractinia</taxon>
        <taxon>Astrocoeniina</taxon>
        <taxon>Pocilloporidae</taxon>
        <taxon>Pocillopora</taxon>
    </lineage>
</organism>
<sequence>MSQLHLSRSSEPLVAARWREYKWNAMRIHRLLPFLRKLKSVYRPARFLSFLRFEATDEIQKESRLQSCLRIGTLSKPRRRRQQGHGKIKDLIGETIAQHALQTLANDQEFNARMIKTNMAARVEREIKAPKRLINEINPLKAVADKGGMPKRQKDNRLYEIALEEVDKEG</sequence>
<reference evidence="1 2" key="1">
    <citation type="journal article" date="2018" name="Sci. Rep.">
        <title>Comparative analysis of the Pocillopora damicornis genome highlights role of immune system in coral evolution.</title>
        <authorList>
            <person name="Cunning R."/>
            <person name="Bay R.A."/>
            <person name="Gillette P."/>
            <person name="Baker A.C."/>
            <person name="Traylor-Knowles N."/>
        </authorList>
    </citation>
    <scope>NUCLEOTIDE SEQUENCE [LARGE SCALE GENOMIC DNA]</scope>
    <source>
        <strain evidence="1">RSMAS</strain>
        <tissue evidence="1">Whole animal</tissue>
    </source>
</reference>
<accession>A0A3M6USB4</accession>